<dbReference type="AlphaFoldDB" id="A0A1G2B1T5"/>
<feature type="region of interest" description="Disordered" evidence="1">
    <location>
        <begin position="49"/>
        <end position="79"/>
    </location>
</feature>
<dbReference type="SUPFAM" id="SSF55486">
    <property type="entry name" value="Metalloproteases ('zincins'), catalytic domain"/>
    <property type="match status" value="1"/>
</dbReference>
<evidence type="ECO:0000256" key="1">
    <source>
        <dbReference type="SAM" id="MobiDB-lite"/>
    </source>
</evidence>
<evidence type="ECO:0000313" key="3">
    <source>
        <dbReference type="Proteomes" id="UP000179164"/>
    </source>
</evidence>
<reference evidence="2 3" key="1">
    <citation type="journal article" date="2016" name="Nat. Commun.">
        <title>Thousands of microbial genomes shed light on interconnected biogeochemical processes in an aquifer system.</title>
        <authorList>
            <person name="Anantharaman K."/>
            <person name="Brown C.T."/>
            <person name="Hug L.A."/>
            <person name="Sharon I."/>
            <person name="Castelle C.J."/>
            <person name="Probst A.J."/>
            <person name="Thomas B.C."/>
            <person name="Singh A."/>
            <person name="Wilkins M.J."/>
            <person name="Karaoz U."/>
            <person name="Brodie E.L."/>
            <person name="Williams K.H."/>
            <person name="Hubbard S.S."/>
            <person name="Banfield J.F."/>
        </authorList>
    </citation>
    <scope>NUCLEOTIDE SEQUENCE [LARGE SCALE GENOMIC DNA]</scope>
</reference>
<protein>
    <submittedName>
        <fullName evidence="2">Uncharacterized protein</fullName>
    </submittedName>
</protein>
<organism evidence="2 3">
    <name type="scientific">Candidatus Kerfeldbacteria bacterium RIFCSPLOWO2_01_FULL_48_11</name>
    <dbReference type="NCBI Taxonomy" id="1798543"/>
    <lineage>
        <taxon>Bacteria</taxon>
        <taxon>Candidatus Kerfeldiibacteriota</taxon>
    </lineage>
</organism>
<accession>A0A1G2B1T5</accession>
<dbReference type="EMBL" id="MHKE01000015">
    <property type="protein sequence ID" value="OGY83153.1"/>
    <property type="molecule type" value="Genomic_DNA"/>
</dbReference>
<evidence type="ECO:0000313" key="2">
    <source>
        <dbReference type="EMBL" id="OGY83153.1"/>
    </source>
</evidence>
<dbReference type="Proteomes" id="UP000179164">
    <property type="component" value="Unassembled WGS sequence"/>
</dbReference>
<dbReference type="InterPro" id="IPR024079">
    <property type="entry name" value="MetalloPept_cat_dom_sf"/>
</dbReference>
<dbReference type="GO" id="GO:0008237">
    <property type="term" value="F:metallopeptidase activity"/>
    <property type="evidence" value="ECO:0007669"/>
    <property type="project" value="InterPro"/>
</dbReference>
<sequence length="582" mass="66336">MSEQHPQQTCPHCGYPVEIAEHAPGCPNAVEQIAAIEQADTVVVDIPESVSPTEGPQGDGKILESSGTPGISTETKEARDSAIQKIKRAARRLVLWGMIYGSALTTLDSPSKQPQEQLREKQSLSEYHVAKDKQRDSEQSPFTITPEKYEELRATYNARIETFTKQVENAKHDLDYLKSIYGDDLINVYISMARDAVAKGDITDQDSIESKVDLVTTGFEEFGITSEHLKQICRSTFPKNWVLNEVDSIIYTGSENQPDSAEYLQHTPKSTDWTTMAVARLKDHGVTSIDVSPHTEFDPLFENLAHELGHANDWRSNNNLTADQRMQLFAEVTRRYTEGENVFYSDYVETKNDLNKKVKEFWAEICAAYFINPDQLRAEHPEDFALVDKWVKLEDPGFNAAEKATERNEMYNQYSSEFKKQQWQATYAALPEAVRSELESLPEQIACDAQRDGFFSGDGSYNPHAIVQEVFARHHIQKEPDWRLVSEISNRISEAGNKNGDMWKGQFENELMESMSPEARNELSAYLGQIQKEFAKTSGTENDSFDWDAIDKQMQKDLAAFREKYDVKCTLETLYNWVFYRL</sequence>
<proteinExistence type="predicted"/>
<comment type="caution">
    <text evidence="2">The sequence shown here is derived from an EMBL/GenBank/DDBJ whole genome shotgun (WGS) entry which is preliminary data.</text>
</comment>
<dbReference type="Gene3D" id="3.40.390.10">
    <property type="entry name" value="Collagenase (Catalytic Domain)"/>
    <property type="match status" value="1"/>
</dbReference>
<gene>
    <name evidence="2" type="ORF">A2898_02675</name>
</gene>
<name>A0A1G2B1T5_9BACT</name>